<dbReference type="InterPro" id="IPR046634">
    <property type="entry name" value="DUF6746"/>
</dbReference>
<comment type="caution">
    <text evidence="3">The sequence shown here is derived from an EMBL/GenBank/DDBJ whole genome shotgun (WGS) entry which is preliminary data.</text>
</comment>
<keyword evidence="1" id="KW-0175">Coiled coil</keyword>
<feature type="signal peptide" evidence="2">
    <location>
        <begin position="1"/>
        <end position="19"/>
    </location>
</feature>
<proteinExistence type="predicted"/>
<keyword evidence="2" id="KW-0732">Signal</keyword>
<keyword evidence="4" id="KW-1185">Reference proteome</keyword>
<dbReference type="OrthoDB" id="5975812at2"/>
<dbReference type="STRING" id="1513271.XM47_16790"/>
<evidence type="ECO:0000313" key="4">
    <source>
        <dbReference type="Proteomes" id="UP000037600"/>
    </source>
</evidence>
<evidence type="ECO:0000313" key="3">
    <source>
        <dbReference type="EMBL" id="KMT63967.1"/>
    </source>
</evidence>
<dbReference type="EMBL" id="LAZL01000035">
    <property type="protein sequence ID" value="KMT63967.1"/>
    <property type="molecule type" value="Genomic_DNA"/>
</dbReference>
<organism evidence="3 4">
    <name type="scientific">Catenovulum maritimum</name>
    <dbReference type="NCBI Taxonomy" id="1513271"/>
    <lineage>
        <taxon>Bacteria</taxon>
        <taxon>Pseudomonadati</taxon>
        <taxon>Pseudomonadota</taxon>
        <taxon>Gammaproteobacteria</taxon>
        <taxon>Alteromonadales</taxon>
        <taxon>Alteromonadaceae</taxon>
        <taxon>Catenovulum</taxon>
    </lineage>
</organism>
<gene>
    <name evidence="3" type="ORF">XM47_16790</name>
</gene>
<evidence type="ECO:0000256" key="1">
    <source>
        <dbReference type="SAM" id="Coils"/>
    </source>
</evidence>
<dbReference type="RefSeq" id="WP_048695135.1">
    <property type="nucleotide sequence ID" value="NZ_KQ130506.1"/>
</dbReference>
<sequence length="125" mass="13771">MKKLTTALLGVLISLNTSASEVAHFKAKPVTDLSSALCNLKQYDQQLRRLTSKTKMTFSDSAQVHELTYTLEVALQKVKDEVSRAAAELEKSHKASEVANFSLVKQASAEYLKVTKVLTTPLNCK</sequence>
<reference evidence="3 4" key="1">
    <citation type="submission" date="2015-04" db="EMBL/GenBank/DDBJ databases">
        <title>Draft Genome Sequence of the Novel Agar-Digesting Marine Bacterium Q1.</title>
        <authorList>
            <person name="Li Y."/>
            <person name="Li D."/>
            <person name="Chen G."/>
            <person name="Du Z."/>
        </authorList>
    </citation>
    <scope>NUCLEOTIDE SEQUENCE [LARGE SCALE GENOMIC DNA]</scope>
    <source>
        <strain evidence="3 4">Q1</strain>
    </source>
</reference>
<feature type="chain" id="PRO_5005298389" evidence="2">
    <location>
        <begin position="20"/>
        <end position="125"/>
    </location>
</feature>
<protein>
    <submittedName>
        <fullName evidence="3">Uncharacterized protein</fullName>
    </submittedName>
</protein>
<dbReference type="AlphaFoldDB" id="A0A0J8GMA7"/>
<accession>A0A0J8GMA7</accession>
<evidence type="ECO:0000256" key="2">
    <source>
        <dbReference type="SAM" id="SignalP"/>
    </source>
</evidence>
<feature type="coiled-coil region" evidence="1">
    <location>
        <begin position="33"/>
        <end position="95"/>
    </location>
</feature>
<dbReference type="Proteomes" id="UP000037600">
    <property type="component" value="Unassembled WGS sequence"/>
</dbReference>
<dbReference type="PATRIC" id="fig|1513271.3.peg.3453"/>
<dbReference type="Pfam" id="PF20531">
    <property type="entry name" value="DUF6746"/>
    <property type="match status" value="1"/>
</dbReference>
<name>A0A0J8GMA7_9ALTE</name>